<keyword evidence="3" id="KW-1185">Reference proteome</keyword>
<proteinExistence type="predicted"/>
<reference evidence="2" key="2">
    <citation type="submission" date="2020-09" db="EMBL/GenBank/DDBJ databases">
        <authorList>
            <person name="Luo X."/>
        </authorList>
    </citation>
    <scope>NUCLEOTIDE SEQUENCE</scope>
    <source>
        <strain evidence="2">TRM S81-3</strain>
    </source>
</reference>
<evidence type="ECO:0000313" key="2">
    <source>
        <dbReference type="EMBL" id="MBD0421771.1"/>
    </source>
</evidence>
<reference evidence="2" key="1">
    <citation type="submission" date="2020-09" db="EMBL/GenBank/DDBJ databases">
        <title>Streptomyces grisecoloratus sp. nov., isolated from cotton soil.</title>
        <authorList>
            <person name="Xing L."/>
        </authorList>
    </citation>
    <scope>NUCLEOTIDE SEQUENCE</scope>
    <source>
        <strain evidence="2">TRM S81-3</strain>
    </source>
</reference>
<sequence length="150" mass="15806">MRDLDQTTVRRANAVAYVCQNLEPLRAQLLDGQLGDDAPLERVVAAVRSGGDVDGALEDLHLLLQADGDARGVHGLHDAPGSSRGLTGGEPPGGPGPHQVTGLSRGGAPGPADIVYLCPARRCARFWAPHPTMPLARCAITGRPLRRDRL</sequence>
<organism evidence="2 3">
    <name type="scientific">Streptomyces griseicoloratus</name>
    <dbReference type="NCBI Taxonomy" id="2752516"/>
    <lineage>
        <taxon>Bacteria</taxon>
        <taxon>Bacillati</taxon>
        <taxon>Actinomycetota</taxon>
        <taxon>Actinomycetes</taxon>
        <taxon>Kitasatosporales</taxon>
        <taxon>Streptomycetaceae</taxon>
        <taxon>Streptomyces</taxon>
    </lineage>
</organism>
<dbReference type="RefSeq" id="WP_188182719.1">
    <property type="nucleotide sequence ID" value="NZ_JACVQF010000200.1"/>
</dbReference>
<dbReference type="Proteomes" id="UP000621210">
    <property type="component" value="Unassembled WGS sequence"/>
</dbReference>
<feature type="region of interest" description="Disordered" evidence="1">
    <location>
        <begin position="73"/>
        <end position="106"/>
    </location>
</feature>
<gene>
    <name evidence="2" type="ORF">H0H10_21880</name>
</gene>
<evidence type="ECO:0000313" key="3">
    <source>
        <dbReference type="Proteomes" id="UP000621210"/>
    </source>
</evidence>
<accession>A0A926L553</accession>
<dbReference type="AlphaFoldDB" id="A0A926L553"/>
<comment type="caution">
    <text evidence="2">The sequence shown here is derived from an EMBL/GenBank/DDBJ whole genome shotgun (WGS) entry which is preliminary data.</text>
</comment>
<name>A0A926L553_9ACTN</name>
<evidence type="ECO:0000256" key="1">
    <source>
        <dbReference type="SAM" id="MobiDB-lite"/>
    </source>
</evidence>
<dbReference type="EMBL" id="JACVQF010000200">
    <property type="protein sequence ID" value="MBD0421771.1"/>
    <property type="molecule type" value="Genomic_DNA"/>
</dbReference>
<protein>
    <submittedName>
        <fullName evidence="2">Uncharacterized protein</fullName>
    </submittedName>
</protein>